<feature type="region of interest" description="Disordered" evidence="1">
    <location>
        <begin position="288"/>
        <end position="328"/>
    </location>
</feature>
<name>A0A8S5UPC6_9CAUD</name>
<organism evidence="2">
    <name type="scientific">Podoviridae sp. ctG4L18</name>
    <dbReference type="NCBI Taxonomy" id="2825234"/>
    <lineage>
        <taxon>Viruses</taxon>
        <taxon>Duplodnaviria</taxon>
        <taxon>Heunggongvirae</taxon>
        <taxon>Uroviricota</taxon>
        <taxon>Caudoviricetes</taxon>
    </lineage>
</organism>
<feature type="compositionally biased region" description="Basic and acidic residues" evidence="1">
    <location>
        <begin position="40"/>
        <end position="61"/>
    </location>
</feature>
<proteinExistence type="predicted"/>
<dbReference type="EMBL" id="BK016114">
    <property type="protein sequence ID" value="DAF96268.1"/>
    <property type="molecule type" value="Genomic_DNA"/>
</dbReference>
<feature type="compositionally biased region" description="Basic residues" evidence="1">
    <location>
        <begin position="297"/>
        <end position="310"/>
    </location>
</feature>
<accession>A0A8S5UPC6</accession>
<evidence type="ECO:0000256" key="1">
    <source>
        <dbReference type="SAM" id="MobiDB-lite"/>
    </source>
</evidence>
<evidence type="ECO:0000313" key="2">
    <source>
        <dbReference type="EMBL" id="DAF96268.1"/>
    </source>
</evidence>
<protein>
    <submittedName>
        <fullName evidence="2">Uncharacterized protein</fullName>
    </submittedName>
</protein>
<feature type="region of interest" description="Disordered" evidence="1">
    <location>
        <begin position="1"/>
        <end position="73"/>
    </location>
</feature>
<feature type="compositionally biased region" description="Basic residues" evidence="1">
    <location>
        <begin position="1"/>
        <end position="14"/>
    </location>
</feature>
<reference evidence="2" key="1">
    <citation type="journal article" date="2021" name="Proc. Natl. Acad. Sci. U.S.A.">
        <title>A Catalog of Tens of Thousands of Viruses from Human Metagenomes Reveals Hidden Associations with Chronic Diseases.</title>
        <authorList>
            <person name="Tisza M.J."/>
            <person name="Buck C.B."/>
        </authorList>
    </citation>
    <scope>NUCLEOTIDE SEQUENCE</scope>
    <source>
        <strain evidence="2">CtG4L18</strain>
    </source>
</reference>
<sequence length="328" mass="36908">MSKKNNKKNLKKVQAKIGTTPVKAEAAKKEESNAANETIKNIEKRRDADAEKAKKHAELKAAKKKAKAEKEEAKYAASKARAEARKARKKSIMDKLIDSKKEKASEPVKITLEDRLKKQEERRNVSMARHIASVTRRCKRMHLNDADTKKVIGIAKKQWDNATVYNITVVCDSVLKKKKELEKLVKDCGIKSACITNSTAFFKDVPASVVAKLRDLVDKATFYQYCSDSKSPFEEAGIDMSGNHNKHKKGGDPHTIECSKNASVNFYNLRKAKKKAKETLEKNTYNFRHGSKAEGRKLRRGLKVKAKAVNKKPTQVKEIKQKTAKQAA</sequence>